<dbReference type="InterPro" id="IPR025558">
    <property type="entry name" value="DUF4283"/>
</dbReference>
<accession>A0A7J6VTR6</accession>
<dbReference type="PANTHER" id="PTHR31286:SF180">
    <property type="entry name" value="OS10G0362600 PROTEIN"/>
    <property type="match status" value="1"/>
</dbReference>
<dbReference type="OrthoDB" id="1082339at2759"/>
<reference evidence="2 3" key="1">
    <citation type="submission" date="2020-06" db="EMBL/GenBank/DDBJ databases">
        <title>Transcriptomic and genomic resources for Thalictrum thalictroides and T. hernandezii: Facilitating candidate gene discovery in an emerging model plant lineage.</title>
        <authorList>
            <person name="Arias T."/>
            <person name="Riano-Pachon D.M."/>
            <person name="Di Stilio V.S."/>
        </authorList>
    </citation>
    <scope>NUCLEOTIDE SEQUENCE [LARGE SCALE GENOMIC DNA]</scope>
    <source>
        <strain evidence="3">cv. WT478/WT964</strain>
        <tissue evidence="2">Leaves</tissue>
    </source>
</reference>
<evidence type="ECO:0000313" key="2">
    <source>
        <dbReference type="EMBL" id="KAF5187792.1"/>
    </source>
</evidence>
<evidence type="ECO:0000259" key="1">
    <source>
        <dbReference type="Pfam" id="PF14111"/>
    </source>
</evidence>
<organism evidence="2 3">
    <name type="scientific">Thalictrum thalictroides</name>
    <name type="common">Rue-anemone</name>
    <name type="synonym">Anemone thalictroides</name>
    <dbReference type="NCBI Taxonomy" id="46969"/>
    <lineage>
        <taxon>Eukaryota</taxon>
        <taxon>Viridiplantae</taxon>
        <taxon>Streptophyta</taxon>
        <taxon>Embryophyta</taxon>
        <taxon>Tracheophyta</taxon>
        <taxon>Spermatophyta</taxon>
        <taxon>Magnoliopsida</taxon>
        <taxon>Ranunculales</taxon>
        <taxon>Ranunculaceae</taxon>
        <taxon>Thalictroideae</taxon>
        <taxon>Thalictrum</taxon>
    </lineage>
</organism>
<name>A0A7J6VTR6_THATH</name>
<comment type="caution">
    <text evidence="2">The sequence shown here is derived from an EMBL/GenBank/DDBJ whole genome shotgun (WGS) entry which is preliminary data.</text>
</comment>
<feature type="domain" description="DUF4283" evidence="1">
    <location>
        <begin position="35"/>
        <end position="114"/>
    </location>
</feature>
<feature type="non-terminal residue" evidence="2">
    <location>
        <position position="1"/>
    </location>
</feature>
<dbReference type="InterPro" id="IPR040256">
    <property type="entry name" value="At4g02000-like"/>
</dbReference>
<dbReference type="PANTHER" id="PTHR31286">
    <property type="entry name" value="GLYCINE-RICH CELL WALL STRUCTURAL PROTEIN 1.8-LIKE"/>
    <property type="match status" value="1"/>
</dbReference>
<dbReference type="AlphaFoldDB" id="A0A7J6VTR6"/>
<proteinExistence type="predicted"/>
<dbReference type="Pfam" id="PF14111">
    <property type="entry name" value="DUF4283"/>
    <property type="match status" value="1"/>
</dbReference>
<protein>
    <recommendedName>
        <fullName evidence="1">DUF4283 domain-containing protein</fullName>
    </recommendedName>
</protein>
<sequence>MISLPRFGKEELSYYEPELQDGKLIIDEELLEEGAKEWEDKVVGFFLDKKLPYTLVKAQIEKKWTLSGHLDMALDGDMFYFTFQNKEDREYVIEEGSFHMLGKLFVIRPWSRQVEEERGSICSVPIWVKMFK</sequence>
<dbReference type="Proteomes" id="UP000554482">
    <property type="component" value="Unassembled WGS sequence"/>
</dbReference>
<keyword evidence="3" id="KW-1185">Reference proteome</keyword>
<gene>
    <name evidence="2" type="ORF">FRX31_022621</name>
</gene>
<dbReference type="EMBL" id="JABWDY010027560">
    <property type="protein sequence ID" value="KAF5187792.1"/>
    <property type="molecule type" value="Genomic_DNA"/>
</dbReference>
<evidence type="ECO:0000313" key="3">
    <source>
        <dbReference type="Proteomes" id="UP000554482"/>
    </source>
</evidence>